<dbReference type="Gene3D" id="2.60.120.620">
    <property type="entry name" value="q2cbj1_9rhob like domain"/>
    <property type="match status" value="1"/>
</dbReference>
<organism evidence="1 2">
    <name type="scientific">Mesorhizobium newzealandense</name>
    <dbReference type="NCBI Taxonomy" id="1300302"/>
    <lineage>
        <taxon>Bacteria</taxon>
        <taxon>Pseudomonadati</taxon>
        <taxon>Pseudomonadota</taxon>
        <taxon>Alphaproteobacteria</taxon>
        <taxon>Hyphomicrobiales</taxon>
        <taxon>Phyllobacteriaceae</taxon>
        <taxon>Mesorhizobium</taxon>
    </lineage>
</organism>
<reference evidence="2" key="1">
    <citation type="journal article" date="2019" name="Int. J. Syst. Evol. Microbiol.">
        <title>The Global Catalogue of Microorganisms (GCM) 10K type strain sequencing project: providing services to taxonomists for standard genome sequencing and annotation.</title>
        <authorList>
            <consortium name="The Broad Institute Genomics Platform"/>
            <consortium name="The Broad Institute Genome Sequencing Center for Infectious Disease"/>
            <person name="Wu L."/>
            <person name="Ma J."/>
        </authorList>
    </citation>
    <scope>NUCLEOTIDE SEQUENCE [LARGE SCALE GENOMIC DNA]</scope>
    <source>
        <strain evidence="2">CGMCC 1.16225</strain>
    </source>
</reference>
<dbReference type="PANTHER" id="PTHR20883">
    <property type="entry name" value="PHYTANOYL-COA DIOXYGENASE DOMAIN CONTAINING 1"/>
    <property type="match status" value="1"/>
</dbReference>
<dbReference type="PANTHER" id="PTHR20883:SF49">
    <property type="entry name" value="PHYTANOYL-COA DIOXYGENASE"/>
    <property type="match status" value="1"/>
</dbReference>
<dbReference type="SUPFAM" id="SSF51197">
    <property type="entry name" value="Clavaminate synthase-like"/>
    <property type="match status" value="1"/>
</dbReference>
<keyword evidence="2" id="KW-1185">Reference proteome</keyword>
<dbReference type="RefSeq" id="WP_379105695.1">
    <property type="nucleotide sequence ID" value="NZ_JBHUGZ010000030.1"/>
</dbReference>
<gene>
    <name evidence="1" type="ORF">ACFSOZ_34705</name>
</gene>
<dbReference type="Proteomes" id="UP001597405">
    <property type="component" value="Unassembled WGS sequence"/>
</dbReference>
<name>A0ABW4UJ80_9HYPH</name>
<accession>A0ABW4UJ80</accession>
<proteinExistence type="predicted"/>
<keyword evidence="1" id="KW-0223">Dioxygenase</keyword>
<dbReference type="GO" id="GO:0051213">
    <property type="term" value="F:dioxygenase activity"/>
    <property type="evidence" value="ECO:0007669"/>
    <property type="project" value="UniProtKB-KW"/>
</dbReference>
<evidence type="ECO:0000313" key="2">
    <source>
        <dbReference type="Proteomes" id="UP001597405"/>
    </source>
</evidence>
<dbReference type="Pfam" id="PF05721">
    <property type="entry name" value="PhyH"/>
    <property type="match status" value="1"/>
</dbReference>
<protein>
    <submittedName>
        <fullName evidence="1">Phytanoyl-CoA dioxygenase family protein</fullName>
    </submittedName>
</protein>
<dbReference type="InterPro" id="IPR008775">
    <property type="entry name" value="Phytyl_CoA_dOase-like"/>
</dbReference>
<comment type="caution">
    <text evidence="1">The sequence shown here is derived from an EMBL/GenBank/DDBJ whole genome shotgun (WGS) entry which is preliminary data.</text>
</comment>
<dbReference type="EMBL" id="JBHUGZ010000030">
    <property type="protein sequence ID" value="MFD1987573.1"/>
    <property type="molecule type" value="Genomic_DNA"/>
</dbReference>
<sequence>MASQIDTQTIDTQTIDTQVIDARTIADYQRDGAVCIRGAFKGWVDTIAAGIERNMQNRSATASDIANGRGSFFDDYCNWERIPEFVSVVRDSPAAELAAAVMQSRTAQFFHDHVLVKEPGTQKPTPWHQDIPYYFVDGQQTVSFWIPIDPVKEATLRLIAGSHKWDKMILPVRWLDDSNFYAGEGDYLPVPDPDKDPGMKVLEWEMEPGDAILFDFRTAHGARGNMTSARRRALSLRWVGDDARYVERPGRTSPPYHGHGMQPGQRLREDWFPVVFQG</sequence>
<keyword evidence="1" id="KW-0560">Oxidoreductase</keyword>
<evidence type="ECO:0000313" key="1">
    <source>
        <dbReference type="EMBL" id="MFD1987573.1"/>
    </source>
</evidence>